<gene>
    <name evidence="4" type="ORF">RFI_04405</name>
</gene>
<dbReference type="GO" id="GO:0005096">
    <property type="term" value="F:GTPase activator activity"/>
    <property type="evidence" value="ECO:0007669"/>
    <property type="project" value="InterPro"/>
</dbReference>
<dbReference type="EMBL" id="ASPP01003991">
    <property type="protein sequence ID" value="ETO32712.1"/>
    <property type="molecule type" value="Genomic_DNA"/>
</dbReference>
<proteinExistence type="predicted"/>
<dbReference type="PANTHER" id="PTHR45705:SF1">
    <property type="entry name" value="FI20236P1"/>
    <property type="match status" value="1"/>
</dbReference>
<dbReference type="SMART" id="SM00105">
    <property type="entry name" value="ArfGap"/>
    <property type="match status" value="1"/>
</dbReference>
<dbReference type="InterPro" id="IPR038508">
    <property type="entry name" value="ArfGAP_dom_sf"/>
</dbReference>
<evidence type="ECO:0000313" key="5">
    <source>
        <dbReference type="Proteomes" id="UP000023152"/>
    </source>
</evidence>
<keyword evidence="1" id="KW-0479">Metal-binding</keyword>
<dbReference type="OMA" id="DEQCIEC"/>
<keyword evidence="5" id="KW-1185">Reference proteome</keyword>
<dbReference type="GO" id="GO:0005737">
    <property type="term" value="C:cytoplasm"/>
    <property type="evidence" value="ECO:0007669"/>
    <property type="project" value="TreeGrafter"/>
</dbReference>
<dbReference type="CDD" id="cd08204">
    <property type="entry name" value="ArfGap"/>
    <property type="match status" value="1"/>
</dbReference>
<dbReference type="OrthoDB" id="10266696at2759"/>
<comment type="caution">
    <text evidence="4">The sequence shown here is derived from an EMBL/GenBank/DDBJ whole genome shotgun (WGS) entry which is preliminary data.</text>
</comment>
<dbReference type="InterPro" id="IPR037278">
    <property type="entry name" value="ARFGAP/RecO"/>
</dbReference>
<dbReference type="InterPro" id="IPR051718">
    <property type="entry name" value="ARF_GTPase-activating"/>
</dbReference>
<dbReference type="PANTHER" id="PTHR45705">
    <property type="entry name" value="FI20236P1"/>
    <property type="match status" value="1"/>
</dbReference>
<evidence type="ECO:0000259" key="3">
    <source>
        <dbReference type="PROSITE" id="PS50115"/>
    </source>
</evidence>
<dbReference type="AlphaFoldDB" id="X6P546"/>
<reference evidence="4 5" key="1">
    <citation type="journal article" date="2013" name="Curr. Biol.">
        <title>The Genome of the Foraminiferan Reticulomyxa filosa.</title>
        <authorList>
            <person name="Glockner G."/>
            <person name="Hulsmann N."/>
            <person name="Schleicher M."/>
            <person name="Noegel A.A."/>
            <person name="Eichinger L."/>
            <person name="Gallinger C."/>
            <person name="Pawlowski J."/>
            <person name="Sierra R."/>
            <person name="Euteneuer U."/>
            <person name="Pillet L."/>
            <person name="Moustafa A."/>
            <person name="Platzer M."/>
            <person name="Groth M."/>
            <person name="Szafranski K."/>
            <person name="Schliwa M."/>
        </authorList>
    </citation>
    <scope>NUCLEOTIDE SEQUENCE [LARGE SCALE GENOMIC DNA]</scope>
</reference>
<keyword evidence="1" id="KW-0862">Zinc</keyword>
<evidence type="ECO:0000256" key="1">
    <source>
        <dbReference type="PROSITE-ProRule" id="PRU00288"/>
    </source>
</evidence>
<feature type="compositionally biased region" description="Low complexity" evidence="2">
    <location>
        <begin position="141"/>
        <end position="150"/>
    </location>
</feature>
<dbReference type="PRINTS" id="PR00405">
    <property type="entry name" value="REVINTRACTNG"/>
</dbReference>
<keyword evidence="1" id="KW-0863">Zinc-finger</keyword>
<sequence>MSALHGNIAHTAKDEQCIECDSTDVEWASLNLGVFLCEKCSGRHRALGTHVSQVRSLWLDSKAWTPDVIQVMGCKGNQLAKQYYEAKVPTFVVKPPEDQGPMVMEKWLILKYQRKLFVDHDSNHIYNTSKNDQSKEEKTNVTSVQTSSSKMQKKKKKKL</sequence>
<evidence type="ECO:0000313" key="4">
    <source>
        <dbReference type="EMBL" id="ETO32712.1"/>
    </source>
</evidence>
<dbReference type="GO" id="GO:0008270">
    <property type="term" value="F:zinc ion binding"/>
    <property type="evidence" value="ECO:0007669"/>
    <property type="project" value="UniProtKB-KW"/>
</dbReference>
<name>X6P546_RETFI</name>
<dbReference type="InterPro" id="IPR001164">
    <property type="entry name" value="ArfGAP_dom"/>
</dbReference>
<dbReference type="SUPFAM" id="SSF57863">
    <property type="entry name" value="ArfGap/RecO-like zinc finger"/>
    <property type="match status" value="1"/>
</dbReference>
<dbReference type="Proteomes" id="UP000023152">
    <property type="component" value="Unassembled WGS sequence"/>
</dbReference>
<dbReference type="PROSITE" id="PS50115">
    <property type="entry name" value="ARFGAP"/>
    <property type="match status" value="1"/>
</dbReference>
<accession>X6P546</accession>
<dbReference type="Gene3D" id="1.10.220.150">
    <property type="entry name" value="Arf GTPase activating protein"/>
    <property type="match status" value="1"/>
</dbReference>
<evidence type="ECO:0000256" key="2">
    <source>
        <dbReference type="SAM" id="MobiDB-lite"/>
    </source>
</evidence>
<feature type="domain" description="Arf-GAP" evidence="3">
    <location>
        <begin position="1"/>
        <end position="125"/>
    </location>
</feature>
<organism evidence="4 5">
    <name type="scientific">Reticulomyxa filosa</name>
    <dbReference type="NCBI Taxonomy" id="46433"/>
    <lineage>
        <taxon>Eukaryota</taxon>
        <taxon>Sar</taxon>
        <taxon>Rhizaria</taxon>
        <taxon>Retaria</taxon>
        <taxon>Foraminifera</taxon>
        <taxon>Monothalamids</taxon>
        <taxon>Reticulomyxidae</taxon>
        <taxon>Reticulomyxa</taxon>
    </lineage>
</organism>
<dbReference type="Pfam" id="PF01412">
    <property type="entry name" value="ArfGap"/>
    <property type="match status" value="1"/>
</dbReference>
<protein>
    <submittedName>
        <fullName evidence="4">Centaurin alpha</fullName>
    </submittedName>
</protein>
<feature type="region of interest" description="Disordered" evidence="2">
    <location>
        <begin position="127"/>
        <end position="159"/>
    </location>
</feature>